<feature type="compositionally biased region" description="Acidic residues" evidence="2">
    <location>
        <begin position="1576"/>
        <end position="1588"/>
    </location>
</feature>
<evidence type="ECO:0000259" key="6">
    <source>
        <dbReference type="PROSITE" id="PS51126"/>
    </source>
</evidence>
<dbReference type="OMA" id="YRCAQDE"/>
<evidence type="ECO:0000259" key="5">
    <source>
        <dbReference type="PROSITE" id="PS50200"/>
    </source>
</evidence>
<keyword evidence="3" id="KW-0732">Signal</keyword>
<reference evidence="7" key="2">
    <citation type="submission" date="2025-09" db="UniProtKB">
        <authorList>
            <consortium name="Ensembl"/>
        </authorList>
    </citation>
    <scope>IDENTIFICATION</scope>
</reference>
<feature type="domain" description="Ras-associating" evidence="5">
    <location>
        <begin position="276"/>
        <end position="369"/>
    </location>
</feature>
<dbReference type="GO" id="GO:0030154">
    <property type="term" value="P:cell differentiation"/>
    <property type="evidence" value="ECO:0007669"/>
    <property type="project" value="UniProtKB-ARBA"/>
</dbReference>
<evidence type="ECO:0008006" key="9">
    <source>
        <dbReference type="Google" id="ProtNLM"/>
    </source>
</evidence>
<dbReference type="InterPro" id="IPR001478">
    <property type="entry name" value="PDZ"/>
</dbReference>
<organism evidence="7 8">
    <name type="scientific">Gadus morhua</name>
    <name type="common">Atlantic cod</name>
    <dbReference type="NCBI Taxonomy" id="8049"/>
    <lineage>
        <taxon>Eukaryota</taxon>
        <taxon>Metazoa</taxon>
        <taxon>Chordata</taxon>
        <taxon>Craniata</taxon>
        <taxon>Vertebrata</taxon>
        <taxon>Euteleostomi</taxon>
        <taxon>Actinopterygii</taxon>
        <taxon>Neopterygii</taxon>
        <taxon>Teleostei</taxon>
        <taxon>Neoteleostei</taxon>
        <taxon>Acanthomorphata</taxon>
        <taxon>Zeiogadaria</taxon>
        <taxon>Gadariae</taxon>
        <taxon>Gadiformes</taxon>
        <taxon>Gadoidei</taxon>
        <taxon>Gadidae</taxon>
        <taxon>Gadus</taxon>
    </lineage>
</organism>
<dbReference type="GO" id="GO:0032880">
    <property type="term" value="P:regulation of protein localization"/>
    <property type="evidence" value="ECO:0007669"/>
    <property type="project" value="TreeGrafter"/>
</dbReference>
<keyword evidence="8" id="KW-1185">Reference proteome</keyword>
<dbReference type="InterPro" id="IPR028842">
    <property type="entry name" value="Afadin"/>
</dbReference>
<dbReference type="CDD" id="cd15471">
    <property type="entry name" value="Myo5p-like_CBD_afadin"/>
    <property type="match status" value="1"/>
</dbReference>
<feature type="compositionally biased region" description="Pro residues" evidence="2">
    <location>
        <begin position="1450"/>
        <end position="1462"/>
    </location>
</feature>
<evidence type="ECO:0000313" key="7">
    <source>
        <dbReference type="Ensembl" id="ENSGMOP00000049535.1"/>
    </source>
</evidence>
<feature type="compositionally biased region" description="Basic and acidic residues" evidence="2">
    <location>
        <begin position="1596"/>
        <end position="1670"/>
    </location>
</feature>
<dbReference type="Gene3D" id="2.30.42.10">
    <property type="match status" value="1"/>
</dbReference>
<dbReference type="PANTHER" id="PTHR10398:SF2">
    <property type="entry name" value="AFADIN"/>
    <property type="match status" value="1"/>
</dbReference>
<dbReference type="Pfam" id="PF00498">
    <property type="entry name" value="FHA"/>
    <property type="match status" value="1"/>
</dbReference>
<protein>
    <recommendedName>
        <fullName evidence="9">Afadin</fullName>
    </recommendedName>
</protein>
<keyword evidence="1" id="KW-0130">Cell adhesion</keyword>
<dbReference type="InterPro" id="IPR000253">
    <property type="entry name" value="FHA_dom"/>
</dbReference>
<feature type="compositionally biased region" description="Polar residues" evidence="2">
    <location>
        <begin position="1702"/>
        <end position="1712"/>
    </location>
</feature>
<dbReference type="InterPro" id="IPR036034">
    <property type="entry name" value="PDZ_sf"/>
</dbReference>
<dbReference type="SUPFAM" id="SSF50156">
    <property type="entry name" value="PDZ domain-like"/>
    <property type="match status" value="1"/>
</dbReference>
<reference evidence="7" key="1">
    <citation type="submission" date="2025-08" db="UniProtKB">
        <authorList>
            <consortium name="Ensembl"/>
        </authorList>
    </citation>
    <scope>IDENTIFICATION</scope>
</reference>
<feature type="compositionally biased region" description="Basic and acidic residues" evidence="2">
    <location>
        <begin position="1393"/>
        <end position="1427"/>
    </location>
</feature>
<dbReference type="GO" id="GO:0007155">
    <property type="term" value="P:cell adhesion"/>
    <property type="evidence" value="ECO:0007669"/>
    <property type="project" value="UniProtKB-KW"/>
</dbReference>
<dbReference type="InterPro" id="IPR037977">
    <property type="entry name" value="CBD_Afadin"/>
</dbReference>
<dbReference type="Gene3D" id="3.10.20.90">
    <property type="entry name" value="Phosphatidylinositol 3-kinase Catalytic Subunit, Chain A, domain 1"/>
    <property type="match status" value="2"/>
</dbReference>
<dbReference type="InterPro" id="IPR029071">
    <property type="entry name" value="Ubiquitin-like_domsf"/>
</dbReference>
<feature type="compositionally biased region" description="Polar residues" evidence="2">
    <location>
        <begin position="1786"/>
        <end position="1801"/>
    </location>
</feature>
<dbReference type="PROSITE" id="PS50200">
    <property type="entry name" value="RA"/>
    <property type="match status" value="2"/>
</dbReference>
<feature type="compositionally biased region" description="Basic and acidic residues" evidence="2">
    <location>
        <begin position="1514"/>
        <end position="1529"/>
    </location>
</feature>
<feature type="compositionally biased region" description="Polar residues" evidence="2">
    <location>
        <begin position="1742"/>
        <end position="1754"/>
    </location>
</feature>
<dbReference type="PROSITE" id="PS50106">
    <property type="entry name" value="PDZ"/>
    <property type="match status" value="1"/>
</dbReference>
<feature type="region of interest" description="Disordered" evidence="2">
    <location>
        <begin position="371"/>
        <end position="394"/>
    </location>
</feature>
<feature type="domain" description="PDZ" evidence="4">
    <location>
        <begin position="995"/>
        <end position="1080"/>
    </location>
</feature>
<feature type="compositionally biased region" description="Pro residues" evidence="2">
    <location>
        <begin position="1353"/>
        <end position="1364"/>
    </location>
</feature>
<evidence type="ECO:0000256" key="1">
    <source>
        <dbReference type="ARBA" id="ARBA00022889"/>
    </source>
</evidence>
<dbReference type="CDD" id="cd01781">
    <property type="entry name" value="RA2_Afadin"/>
    <property type="match status" value="1"/>
</dbReference>
<dbReference type="GeneTree" id="ENSGT00940000155237"/>
<feature type="compositionally biased region" description="Basic and acidic residues" evidence="2">
    <location>
        <begin position="371"/>
        <end position="390"/>
    </location>
</feature>
<dbReference type="CDD" id="cd01782">
    <property type="entry name" value="RA1_Afadin"/>
    <property type="match status" value="1"/>
</dbReference>
<feature type="compositionally biased region" description="Basic and acidic residues" evidence="2">
    <location>
        <begin position="1116"/>
        <end position="1125"/>
    </location>
</feature>
<dbReference type="SMART" id="SM00314">
    <property type="entry name" value="RA"/>
    <property type="match status" value="2"/>
</dbReference>
<name>A0A8C5BLU1_GADMO</name>
<feature type="region of interest" description="Disordered" evidence="2">
    <location>
        <begin position="1116"/>
        <end position="1468"/>
    </location>
</feature>
<dbReference type="Ensembl" id="ENSGMOT00000061017.1">
    <property type="protein sequence ID" value="ENSGMOP00000049535.1"/>
    <property type="gene ID" value="ENSGMOG00000002610.2"/>
</dbReference>
<feature type="compositionally biased region" description="Low complexity" evidence="2">
    <location>
        <begin position="1220"/>
        <end position="1229"/>
    </location>
</feature>
<feature type="compositionally biased region" description="Acidic residues" evidence="2">
    <location>
        <begin position="1727"/>
        <end position="1736"/>
    </location>
</feature>
<dbReference type="GO" id="GO:0007165">
    <property type="term" value="P:signal transduction"/>
    <property type="evidence" value="ECO:0007669"/>
    <property type="project" value="InterPro"/>
</dbReference>
<feature type="compositionally biased region" description="Basic and acidic residues" evidence="2">
    <location>
        <begin position="1133"/>
        <end position="1152"/>
    </location>
</feature>
<feature type="compositionally biased region" description="Pro residues" evidence="2">
    <location>
        <begin position="1680"/>
        <end position="1701"/>
    </location>
</feature>
<feature type="domain" description="Dilute" evidence="6">
    <location>
        <begin position="657"/>
        <end position="897"/>
    </location>
</feature>
<sequence>MWNDRIVFSQTVHALHALLITTLLRISVTPTQLTMSGSREEERRKLADIINHWNANRLDLFEISQPTEDLEFHGVMRFYFQDRMAGNFATKCIRVSSTATTQDVIETLAEKFRPDMRMLSSPRYSLYEVHVSGEERKLDLDEKPLVVQLNWNKDDREGRFVLKNENDILPKKIQSNGPEKEKDGVIQNFKRTLSKKEKKKEKKRDKEFARIPDGDEEAFSREDGDSRLAAEVYKDMPETSFTRTISNPEVVMKRRRQQKLEKRMQEFRGSDGRPDSGGTLRIYADSLKPNIPYKTILLSTTDMADFAVVEALEKYGLEKENPREYCLARQDDKLGKDTILDETEYPLQIFRDWPADRGALVFQLKKRPPDYQGRKGRKVEDKIQRGRDGSLHGSLPPEKLPYLVELSPGRGNHYAYYAYRHHEDGSDSRDKPKLYRLQQSITEVGSDCTDDGAIQLFGPGLLPHHCNLMHSEGLVTVTPHGPDADTLVDGQRVNETTVLHSGSTLQFGAAHVFKFVDPAYDQGSKRDPAGMIRGRHKSGSVPETTFDLHGDVHSGAALSTSKSSGRLEMERTNCSERGMVKPTIREQQDSRYHIHFSIQTEDAFLSAIINYTNSSTVHFKLSPTYVLYMACRYVLAPHYRPDLSPSERSHKVIAIVNKMVSMMEGVIQKQKNIAGALAFWMANASELLNFAKQDKDLSRITLDGQDILAHLVQMAFKYLVHCLQADLNNYMPAFLDDPEEHNPQRPKIEDVLHTLTGAMSLLRRCRVNAALTIQLFSQLFHFINMWLFNKLVTEADSGLCSHYWGAILRQQLSHIEAWAEKQGLELAADCHLSRIVQATTLLTMDKYSMQDVQNIHNTCFKLNSLQLNALMTNYHCAPDEPYIPPELIDHVVAVAENTADELARSDGREVQLEEDPDLQLPFLLPEDGYSCDVVRNVPNGFQEFLEPLVQRGFCRLTAHPRSPGTWTIHFEGADSDSHFVAPDTSDMSMKKEPEVVTVTLKKHNGMGLSIVAAKQAKRKLGIYIKSVVKGGAADMDGRLAAGDQLLSVDGRSLVGLSQERAAELMTRTGSVVTLEVAKQGAIYHGLATLLNQPSPMLPRGLYPPPSEGFELYNTGRSERLAREPAGRLGGVPEPKKMSGEERLLKNRADHRSSPNVANQGQSPRSKGDYPGGPGTRITSVSTGNLCEEHSTPDPEEYPIPTQTYPREYFTIPASKSQDRVVVVPGHGQNQPPPHPALAAHGRQGMGQSQEELYPAPGGLRQEDLLHLQQQQQQLHQREEQHYRENEYQRAVDHWGNHQQVSSSVESSTSSQEHLNFSNASSSSNSKTHPNHKSGPGRWKTPNAPQHPPSRSDLPPPPPPPPPTHLPHDPYEPPMDLPLPPPPVLNAAAAQQAADRKKREEQQRWYEKEKARLEEERERKRREQEKKLGQIRSNPVMAAPPPHHQPSLAQPYPPPQHQPPVPSRPEKLASVPAMDTVIRELLPQQQPRTIERRDLQYITISKEELSSSDSLSPDPWKRDAREKAEKQQQLHIVDLLDKEIQELQAKPERTAEESDRLRKLMLEWQFQKRLQESKQSDEDEEEEDDEDVDTAMIMQRLEAEKRARLQDEERRRKQQLEEIRKREVEERAKQEEERSWREVEERAKRQEEEYYNRLEAGRRRQHDEAERKLLTPEEPGGLYRPPLPRDYQPPEPPTNTPPPPPQRNTSYLKTQVVSPDALYTATFVSYAGDEEDDEEGEEASRASALSGQPKLSATRKSYGDLPVSGHGKPRPPPTARKPRPLSDGIFLSSSFQLPVNNSNSTGHAPPPPTKPSFLKGFDSYTGNPAGLVGTGEVFKDKWTKGQEQENAAPGAPESMTFKERQRLFSQGKEVSNKVKASRKLMELENELNTK</sequence>
<dbReference type="CDD" id="cd06789">
    <property type="entry name" value="PDZ_AFDN-like"/>
    <property type="match status" value="1"/>
</dbReference>
<dbReference type="GO" id="GO:0005912">
    <property type="term" value="C:adherens junction"/>
    <property type="evidence" value="ECO:0007669"/>
    <property type="project" value="UniProtKB-SubCell"/>
</dbReference>
<feature type="region of interest" description="Disordered" evidence="2">
    <location>
        <begin position="1498"/>
        <end position="1529"/>
    </location>
</feature>
<dbReference type="CDD" id="cd22711">
    <property type="entry name" value="FHA_AFDN"/>
    <property type="match status" value="1"/>
</dbReference>
<dbReference type="PANTHER" id="PTHR10398">
    <property type="entry name" value="AFADIN"/>
    <property type="match status" value="1"/>
</dbReference>
<feature type="compositionally biased region" description="Pro residues" evidence="2">
    <location>
        <begin position="1371"/>
        <end position="1383"/>
    </location>
</feature>
<evidence type="ECO:0000256" key="3">
    <source>
        <dbReference type="SAM" id="SignalP"/>
    </source>
</evidence>
<dbReference type="InterPro" id="IPR000159">
    <property type="entry name" value="RA_dom"/>
</dbReference>
<dbReference type="InterPro" id="IPR002710">
    <property type="entry name" value="Dilute_dom"/>
</dbReference>
<dbReference type="SUPFAM" id="SSF54236">
    <property type="entry name" value="Ubiquitin-like"/>
    <property type="match status" value="2"/>
</dbReference>
<evidence type="ECO:0000313" key="8">
    <source>
        <dbReference type="Proteomes" id="UP000694546"/>
    </source>
</evidence>
<dbReference type="SUPFAM" id="SSF49879">
    <property type="entry name" value="SMAD/FHA domain"/>
    <property type="match status" value="1"/>
</dbReference>
<feature type="signal peptide" evidence="3">
    <location>
        <begin position="1"/>
        <end position="17"/>
    </location>
</feature>
<feature type="compositionally biased region" description="Low complexity" evidence="2">
    <location>
        <begin position="1298"/>
        <end position="1325"/>
    </location>
</feature>
<feature type="compositionally biased region" description="Basic and acidic residues" evidence="2">
    <location>
        <begin position="1275"/>
        <end position="1295"/>
    </location>
</feature>
<dbReference type="Pfam" id="PF00788">
    <property type="entry name" value="RA"/>
    <property type="match status" value="2"/>
</dbReference>
<dbReference type="GO" id="GO:0050839">
    <property type="term" value="F:cell adhesion molecule binding"/>
    <property type="evidence" value="ECO:0007669"/>
    <property type="project" value="TreeGrafter"/>
</dbReference>
<dbReference type="Gene3D" id="2.60.200.20">
    <property type="match status" value="1"/>
</dbReference>
<evidence type="ECO:0000259" key="4">
    <source>
        <dbReference type="PROSITE" id="PS50106"/>
    </source>
</evidence>
<accession>A0A8C5BLU1</accession>
<dbReference type="GO" id="GO:0005737">
    <property type="term" value="C:cytoplasm"/>
    <property type="evidence" value="ECO:0007669"/>
    <property type="project" value="UniProtKB-ARBA"/>
</dbReference>
<feature type="domain" description="Ras-associating" evidence="5">
    <location>
        <begin position="72"/>
        <end position="167"/>
    </location>
</feature>
<dbReference type="SMART" id="SM01132">
    <property type="entry name" value="DIL"/>
    <property type="match status" value="1"/>
</dbReference>
<feature type="region of interest" description="Disordered" evidence="2">
    <location>
        <begin position="1569"/>
        <end position="1818"/>
    </location>
</feature>
<dbReference type="Proteomes" id="UP000694546">
    <property type="component" value="Chromosome 21"/>
</dbReference>
<dbReference type="GO" id="GO:0034330">
    <property type="term" value="P:cell junction organization"/>
    <property type="evidence" value="ECO:0007669"/>
    <property type="project" value="UniProtKB-ARBA"/>
</dbReference>
<feature type="compositionally biased region" description="Polar residues" evidence="2">
    <location>
        <begin position="1153"/>
        <end position="1164"/>
    </location>
</feature>
<dbReference type="Pfam" id="PF00595">
    <property type="entry name" value="PDZ"/>
    <property type="match status" value="1"/>
</dbReference>
<dbReference type="InterPro" id="IPR008984">
    <property type="entry name" value="SMAD_FHA_dom_sf"/>
</dbReference>
<dbReference type="Pfam" id="PF01843">
    <property type="entry name" value="DIL"/>
    <property type="match status" value="1"/>
</dbReference>
<feature type="chain" id="PRO_5046725415" description="Afadin" evidence="3">
    <location>
        <begin position="18"/>
        <end position="1889"/>
    </location>
</feature>
<dbReference type="CDD" id="cd22265">
    <property type="entry name" value="UDM1_RNF168"/>
    <property type="match status" value="1"/>
</dbReference>
<proteinExistence type="predicted"/>
<dbReference type="PROSITE" id="PS51126">
    <property type="entry name" value="DILUTE"/>
    <property type="match status" value="1"/>
</dbReference>
<evidence type="ECO:0000256" key="2">
    <source>
        <dbReference type="SAM" id="MobiDB-lite"/>
    </source>
</evidence>
<dbReference type="SMART" id="SM00228">
    <property type="entry name" value="PDZ"/>
    <property type="match status" value="1"/>
</dbReference>